<evidence type="ECO:0000313" key="1">
    <source>
        <dbReference type="EMBL" id="OLP07912.1"/>
    </source>
</evidence>
<name>A0A1Q8YIS2_9BURK</name>
<dbReference type="EMBL" id="MSYM01000007">
    <property type="protein sequence ID" value="OLP07912.1"/>
    <property type="molecule type" value="Genomic_DNA"/>
</dbReference>
<dbReference type="Proteomes" id="UP000185911">
    <property type="component" value="Unassembled WGS sequence"/>
</dbReference>
<dbReference type="AlphaFoldDB" id="A0A1Q8YIS2"/>
<comment type="caution">
    <text evidence="1">The sequence shown here is derived from an EMBL/GenBank/DDBJ whole genome shotgun (WGS) entry which is preliminary data.</text>
</comment>
<proteinExistence type="predicted"/>
<dbReference type="EMBL" id="MSYM01000001">
    <property type="protein sequence ID" value="OLP08399.1"/>
    <property type="molecule type" value="Genomic_DNA"/>
</dbReference>
<accession>A0A1Q8YIS2</accession>
<evidence type="ECO:0000313" key="2">
    <source>
        <dbReference type="EMBL" id="OLP08399.1"/>
    </source>
</evidence>
<sequence length="38" mass="4458">MTLMNMALSVAQVRKNENYPPNETCHYMHFLLSTRKST</sequence>
<keyword evidence="3" id="KW-1185">Reference proteome</keyword>
<gene>
    <name evidence="2" type="ORF">BLL52_0002</name>
    <name evidence="1" type="ORF">BLL52_1010</name>
</gene>
<protein>
    <submittedName>
        <fullName evidence="1">Uncharacterized protein</fullName>
    </submittedName>
</protein>
<reference evidence="1 3" key="1">
    <citation type="submission" date="2017-01" db="EMBL/GenBank/DDBJ databases">
        <title>Genome sequence of Rhodoferax antarcticus ANT.BR, a psychrophilic purple nonsulfur bacterium from an Antarctic microbial mat.</title>
        <authorList>
            <person name="Baker J."/>
            <person name="Riester C."/>
            <person name="Skinner B."/>
            <person name="Newell A."/>
            <person name="Swingley W."/>
            <person name="Madigan M."/>
            <person name="Jung D."/>
            <person name="Asao M."/>
            <person name="Chen M."/>
            <person name="Loughlin P."/>
            <person name="Pan H."/>
            <person name="Lin S."/>
            <person name="Li N."/>
            <person name="Shaw J."/>
            <person name="Prado M."/>
            <person name="Sherman C."/>
            <person name="Li X."/>
            <person name="Tang J."/>
            <person name="Blankenship R."/>
            <person name="Zhao T."/>
            <person name="Touchman J."/>
            <person name="Sattley M."/>
        </authorList>
    </citation>
    <scope>NUCLEOTIDE SEQUENCE [LARGE SCALE GENOMIC DNA]</scope>
    <source>
        <strain evidence="1 3">ANT.BR</strain>
    </source>
</reference>
<evidence type="ECO:0000313" key="3">
    <source>
        <dbReference type="Proteomes" id="UP000185911"/>
    </source>
</evidence>
<organism evidence="1 3">
    <name type="scientific">Rhodoferax antarcticus ANT.BR</name>
    <dbReference type="NCBI Taxonomy" id="1111071"/>
    <lineage>
        <taxon>Bacteria</taxon>
        <taxon>Pseudomonadati</taxon>
        <taxon>Pseudomonadota</taxon>
        <taxon>Betaproteobacteria</taxon>
        <taxon>Burkholderiales</taxon>
        <taxon>Comamonadaceae</taxon>
        <taxon>Rhodoferax</taxon>
    </lineage>
</organism>